<keyword evidence="2" id="KW-1185">Reference proteome</keyword>
<protein>
    <submittedName>
        <fullName evidence="1">Uncharacterized protein</fullName>
    </submittedName>
</protein>
<evidence type="ECO:0000313" key="2">
    <source>
        <dbReference type="Proteomes" id="UP000607653"/>
    </source>
</evidence>
<proteinExistence type="predicted"/>
<dbReference type="Proteomes" id="UP000607653">
    <property type="component" value="Unassembled WGS sequence"/>
</dbReference>
<accession>A0A822Z0S0</accession>
<dbReference type="AlphaFoldDB" id="A0A822Z0S0"/>
<organism evidence="1 2">
    <name type="scientific">Nelumbo nucifera</name>
    <name type="common">Sacred lotus</name>
    <dbReference type="NCBI Taxonomy" id="4432"/>
    <lineage>
        <taxon>Eukaryota</taxon>
        <taxon>Viridiplantae</taxon>
        <taxon>Streptophyta</taxon>
        <taxon>Embryophyta</taxon>
        <taxon>Tracheophyta</taxon>
        <taxon>Spermatophyta</taxon>
        <taxon>Magnoliopsida</taxon>
        <taxon>Proteales</taxon>
        <taxon>Nelumbonaceae</taxon>
        <taxon>Nelumbo</taxon>
    </lineage>
</organism>
<reference evidence="1 2" key="1">
    <citation type="journal article" date="2020" name="Mol. Biol. Evol.">
        <title>Distinct Expression and Methylation Patterns for Genes with Different Fates following a Single Whole-Genome Duplication in Flowering Plants.</title>
        <authorList>
            <person name="Shi T."/>
            <person name="Rahmani R.S."/>
            <person name="Gugger P.F."/>
            <person name="Wang M."/>
            <person name="Li H."/>
            <person name="Zhang Y."/>
            <person name="Li Z."/>
            <person name="Wang Q."/>
            <person name="Van de Peer Y."/>
            <person name="Marchal K."/>
            <person name="Chen J."/>
        </authorList>
    </citation>
    <scope>NUCLEOTIDE SEQUENCE [LARGE SCALE GENOMIC DNA]</scope>
    <source>
        <tissue evidence="1">Leaf</tissue>
    </source>
</reference>
<evidence type="ECO:0000313" key="1">
    <source>
        <dbReference type="EMBL" id="DAD38093.1"/>
    </source>
</evidence>
<name>A0A822Z0S0_NELNU</name>
<sequence>MMISFGGGFKCNNCLLEVVRDLEGENVWKDFIANYPPKTLVNLFMSEYGWINNETKETFDFEEAVDSYKQNF</sequence>
<comment type="caution">
    <text evidence="1">The sequence shown here is derived from an EMBL/GenBank/DDBJ whole genome shotgun (WGS) entry which is preliminary data.</text>
</comment>
<gene>
    <name evidence="1" type="ORF">HUJ06_008734</name>
</gene>
<dbReference type="EMBL" id="DUZY01000004">
    <property type="protein sequence ID" value="DAD38093.1"/>
    <property type="molecule type" value="Genomic_DNA"/>
</dbReference>